<evidence type="ECO:0000256" key="8">
    <source>
        <dbReference type="SAM" id="Phobius"/>
    </source>
</evidence>
<comment type="subcellular location">
    <subcellularLocation>
        <location evidence="1">Cell membrane</location>
    </subcellularLocation>
</comment>
<evidence type="ECO:0000256" key="7">
    <source>
        <dbReference type="ARBA" id="ARBA00023180"/>
    </source>
</evidence>
<evidence type="ECO:0000256" key="1">
    <source>
        <dbReference type="ARBA" id="ARBA00004236"/>
    </source>
</evidence>
<dbReference type="EMBL" id="JARBHB010000001">
    <property type="protein sequence ID" value="KAJ8898067.1"/>
    <property type="molecule type" value="Genomic_DNA"/>
</dbReference>
<sequence length="91" mass="9934">MFKNLPRIFIPVMWFTQKADIDDNLASVGKLAISATAIGWGMLFGFAAIGLLIIVIGLVVTVRHGWDSNDTKELITHSRKPSLSPSPLPES</sequence>
<evidence type="ECO:0000256" key="2">
    <source>
        <dbReference type="ARBA" id="ARBA00010532"/>
    </source>
</evidence>
<organism evidence="9 10">
    <name type="scientific">Dryococelus australis</name>
    <dbReference type="NCBI Taxonomy" id="614101"/>
    <lineage>
        <taxon>Eukaryota</taxon>
        <taxon>Metazoa</taxon>
        <taxon>Ecdysozoa</taxon>
        <taxon>Arthropoda</taxon>
        <taxon>Hexapoda</taxon>
        <taxon>Insecta</taxon>
        <taxon>Pterygota</taxon>
        <taxon>Neoptera</taxon>
        <taxon>Polyneoptera</taxon>
        <taxon>Phasmatodea</taxon>
        <taxon>Verophasmatodea</taxon>
        <taxon>Anareolatae</taxon>
        <taxon>Phasmatidae</taxon>
        <taxon>Eurycanthinae</taxon>
        <taxon>Dryococelus</taxon>
    </lineage>
</organism>
<feature type="transmembrane region" description="Helical" evidence="8">
    <location>
        <begin position="37"/>
        <end position="62"/>
    </location>
</feature>
<dbReference type="InterPro" id="IPR002159">
    <property type="entry name" value="CD36_fam"/>
</dbReference>
<evidence type="ECO:0000256" key="6">
    <source>
        <dbReference type="ARBA" id="ARBA00023136"/>
    </source>
</evidence>
<name>A0ABQ9IN34_9NEOP</name>
<comment type="similarity">
    <text evidence="2">Belongs to the CD36 family.</text>
</comment>
<dbReference type="Proteomes" id="UP001159363">
    <property type="component" value="Chromosome 1"/>
</dbReference>
<evidence type="ECO:0000256" key="4">
    <source>
        <dbReference type="ARBA" id="ARBA00022692"/>
    </source>
</evidence>
<comment type="caution">
    <text evidence="9">The sequence shown here is derived from an EMBL/GenBank/DDBJ whole genome shotgun (WGS) entry which is preliminary data.</text>
</comment>
<keyword evidence="3" id="KW-1003">Cell membrane</keyword>
<keyword evidence="4 8" id="KW-0812">Transmembrane</keyword>
<gene>
    <name evidence="9" type="ORF">PR048_003427</name>
</gene>
<keyword evidence="10" id="KW-1185">Reference proteome</keyword>
<evidence type="ECO:0000256" key="3">
    <source>
        <dbReference type="ARBA" id="ARBA00022475"/>
    </source>
</evidence>
<keyword evidence="5 8" id="KW-1133">Transmembrane helix</keyword>
<reference evidence="9 10" key="1">
    <citation type="submission" date="2023-02" db="EMBL/GenBank/DDBJ databases">
        <title>LHISI_Scaffold_Assembly.</title>
        <authorList>
            <person name="Stuart O.P."/>
            <person name="Cleave R."/>
            <person name="Magrath M.J.L."/>
            <person name="Mikheyev A.S."/>
        </authorList>
    </citation>
    <scope>NUCLEOTIDE SEQUENCE [LARGE SCALE GENOMIC DNA]</scope>
    <source>
        <strain evidence="9">Daus_M_001</strain>
        <tissue evidence="9">Leg muscle</tissue>
    </source>
</reference>
<proteinExistence type="inferred from homology"/>
<protein>
    <submittedName>
        <fullName evidence="9">Uncharacterized protein</fullName>
    </submittedName>
</protein>
<evidence type="ECO:0000313" key="9">
    <source>
        <dbReference type="EMBL" id="KAJ8898067.1"/>
    </source>
</evidence>
<evidence type="ECO:0000256" key="5">
    <source>
        <dbReference type="ARBA" id="ARBA00022989"/>
    </source>
</evidence>
<keyword evidence="7" id="KW-0325">Glycoprotein</keyword>
<accession>A0ABQ9IN34</accession>
<evidence type="ECO:0000313" key="10">
    <source>
        <dbReference type="Proteomes" id="UP001159363"/>
    </source>
</evidence>
<keyword evidence="6 8" id="KW-0472">Membrane</keyword>
<dbReference type="Pfam" id="PF01130">
    <property type="entry name" value="CD36"/>
    <property type="match status" value="1"/>
</dbReference>